<dbReference type="Pfam" id="PF23070">
    <property type="entry name" value="DUF7043"/>
    <property type="match status" value="1"/>
</dbReference>
<gene>
    <name evidence="5" type="ORF">LSTR_LSTR005966</name>
</gene>
<feature type="signal peptide" evidence="1">
    <location>
        <begin position="1"/>
        <end position="23"/>
    </location>
</feature>
<dbReference type="STRING" id="195883.A0A482WFK1"/>
<keyword evidence="1" id="KW-0732">Signal</keyword>
<dbReference type="AlphaFoldDB" id="A0A482WFK1"/>
<evidence type="ECO:0000259" key="4">
    <source>
        <dbReference type="Pfam" id="PF23071"/>
    </source>
</evidence>
<dbReference type="FunCoup" id="A0A482WFK1">
    <property type="interactions" value="67"/>
</dbReference>
<dbReference type="InterPro" id="IPR055471">
    <property type="entry name" value="DUF7043"/>
</dbReference>
<dbReference type="EMBL" id="QKKF02037604">
    <property type="protein sequence ID" value="RZF32062.1"/>
    <property type="molecule type" value="Genomic_DNA"/>
</dbReference>
<evidence type="ECO:0000259" key="2">
    <source>
        <dbReference type="Pfam" id="PF23069"/>
    </source>
</evidence>
<dbReference type="Pfam" id="PF23071">
    <property type="entry name" value="DUF7044"/>
    <property type="match status" value="1"/>
</dbReference>
<dbReference type="InterPro" id="IPR055472">
    <property type="entry name" value="DUF7044"/>
</dbReference>
<evidence type="ECO:0000313" key="6">
    <source>
        <dbReference type="Proteomes" id="UP000291343"/>
    </source>
</evidence>
<evidence type="ECO:0000259" key="3">
    <source>
        <dbReference type="Pfam" id="PF23070"/>
    </source>
</evidence>
<keyword evidence="6" id="KW-1185">Reference proteome</keyword>
<accession>A0A482WFK1</accession>
<proteinExistence type="predicted"/>
<organism evidence="5 6">
    <name type="scientific">Laodelphax striatellus</name>
    <name type="common">Small brown planthopper</name>
    <name type="synonym">Delphax striatella</name>
    <dbReference type="NCBI Taxonomy" id="195883"/>
    <lineage>
        <taxon>Eukaryota</taxon>
        <taxon>Metazoa</taxon>
        <taxon>Ecdysozoa</taxon>
        <taxon>Arthropoda</taxon>
        <taxon>Hexapoda</taxon>
        <taxon>Insecta</taxon>
        <taxon>Pterygota</taxon>
        <taxon>Neoptera</taxon>
        <taxon>Paraneoptera</taxon>
        <taxon>Hemiptera</taxon>
        <taxon>Auchenorrhyncha</taxon>
        <taxon>Fulgoroidea</taxon>
        <taxon>Delphacidae</taxon>
        <taxon>Criomorphinae</taxon>
        <taxon>Laodelphax</taxon>
    </lineage>
</organism>
<name>A0A482WFK1_LAOST</name>
<dbReference type="InterPro" id="IPR055470">
    <property type="entry name" value="DUF7042"/>
</dbReference>
<dbReference type="Proteomes" id="UP000291343">
    <property type="component" value="Unassembled WGS sequence"/>
</dbReference>
<evidence type="ECO:0000256" key="1">
    <source>
        <dbReference type="SAM" id="SignalP"/>
    </source>
</evidence>
<feature type="domain" description="DUF7042" evidence="2">
    <location>
        <begin position="128"/>
        <end position="254"/>
    </location>
</feature>
<dbReference type="PANTHER" id="PTHR22255">
    <property type="entry name" value="LP06548P"/>
    <property type="match status" value="1"/>
</dbReference>
<evidence type="ECO:0008006" key="7">
    <source>
        <dbReference type="Google" id="ProtNLM"/>
    </source>
</evidence>
<dbReference type="OrthoDB" id="9979716at2759"/>
<feature type="chain" id="PRO_5019870048" description="Ig-like domain-containing protein" evidence="1">
    <location>
        <begin position="24"/>
        <end position="639"/>
    </location>
</feature>
<dbReference type="GO" id="GO:0061909">
    <property type="term" value="P:autophagosome-lysosome fusion"/>
    <property type="evidence" value="ECO:0007669"/>
    <property type="project" value="TreeGrafter"/>
</dbReference>
<protein>
    <recommendedName>
        <fullName evidence="7">Ig-like domain-containing protein</fullName>
    </recommendedName>
</protein>
<sequence>MTNIPGLEFIILCCLISLHSARSYAIFKDTCTFPEEWSGRWFQSGVRNVTINSTSIQYKGHCIESDGDKFLIEDKEDNCFRCVVIHEKHDNVLQYKETYCEFREPLETLCEKITGDAPLFSMFRMEAKPSPCPFKPPFTYTYNRGSGSCRLPVSRADPCTEDSRLLLRYQACPDVHNSESSVEELVCLAWWKDGSMRYLVGMLHHHLVKDDEDRYRCFVFEEKAGGRFNLAQSGDATCNGLLSPTEGSRTLVLKKVESHHNSGRVCRFPAWLTSHHLWHTLDYSDSYHFSPRNGTLRVTSPAHPTSRVRLRAQCHHIAHASDTQALLVTHLTTGCQSGYTCMMFYKRESHVIELQQSANRTQTPEEACSSFNFNPQILPYTTLTTSTPRPRKCPYLGRYEVSLNETLYSGPPGLSLLLANPSMALTNRNAATPAGSAPSTSLLPDNCKLRQTQTLTVGCSQSQDKMEFHTRVYCAGSSQAGQASSNRWYSTSDGSEEQKAQSIDTLTAYSCHGDWTDHNGTTRYLIVLPSSRKSVGARRYCFVMQDGGQAGGPDGSVHISSLTESCYRHHQTTAQPQASSAHAHLYNNGPQLVSSEQRAGGEIMMSFNITPLGECSSASVTSVSLNLIMGVAAYQLILR</sequence>
<feature type="domain" description="DUF7044" evidence="4">
    <location>
        <begin position="30"/>
        <end position="111"/>
    </location>
</feature>
<comment type="caution">
    <text evidence="5">The sequence shown here is derived from an EMBL/GenBank/DDBJ whole genome shotgun (WGS) entry which is preliminary data.</text>
</comment>
<dbReference type="PANTHER" id="PTHR22255:SF9">
    <property type="entry name" value="LP06548P"/>
    <property type="match status" value="1"/>
</dbReference>
<reference evidence="5 6" key="1">
    <citation type="journal article" date="2017" name="Gigascience">
        <title>Genome sequence of the small brown planthopper, Laodelphax striatellus.</title>
        <authorList>
            <person name="Zhu J."/>
            <person name="Jiang F."/>
            <person name="Wang X."/>
            <person name="Yang P."/>
            <person name="Bao Y."/>
            <person name="Zhao W."/>
            <person name="Wang W."/>
            <person name="Lu H."/>
            <person name="Wang Q."/>
            <person name="Cui N."/>
            <person name="Li J."/>
            <person name="Chen X."/>
            <person name="Luo L."/>
            <person name="Yu J."/>
            <person name="Kang L."/>
            <person name="Cui F."/>
        </authorList>
    </citation>
    <scope>NUCLEOTIDE SEQUENCE [LARGE SCALE GENOMIC DNA]</scope>
    <source>
        <strain evidence="5">Lst14</strain>
    </source>
</reference>
<feature type="domain" description="DUF7043" evidence="3">
    <location>
        <begin position="265"/>
        <end position="376"/>
    </location>
</feature>
<dbReference type="InParanoid" id="A0A482WFK1"/>
<dbReference type="Pfam" id="PF23069">
    <property type="entry name" value="DUF7042"/>
    <property type="match status" value="1"/>
</dbReference>
<evidence type="ECO:0000313" key="5">
    <source>
        <dbReference type="EMBL" id="RZF32062.1"/>
    </source>
</evidence>